<evidence type="ECO:0000313" key="10">
    <source>
        <dbReference type="EMBL" id="QPC42574.1"/>
    </source>
</evidence>
<dbReference type="InterPro" id="IPR003136">
    <property type="entry name" value="Cytidylate_kin"/>
</dbReference>
<evidence type="ECO:0000256" key="6">
    <source>
        <dbReference type="ARBA" id="ARBA00047615"/>
    </source>
</evidence>
<keyword evidence="3 8" id="KW-0547">Nucleotide-binding</keyword>
<evidence type="ECO:0000256" key="7">
    <source>
        <dbReference type="ARBA" id="ARBA00048478"/>
    </source>
</evidence>
<keyword evidence="5 8" id="KW-0067">ATP-binding</keyword>
<comment type="catalytic activity">
    <reaction evidence="6 8">
        <text>dCMP + ATP = dCDP + ADP</text>
        <dbReference type="Rhea" id="RHEA:25094"/>
        <dbReference type="ChEBI" id="CHEBI:30616"/>
        <dbReference type="ChEBI" id="CHEBI:57566"/>
        <dbReference type="ChEBI" id="CHEBI:58593"/>
        <dbReference type="ChEBI" id="CHEBI:456216"/>
        <dbReference type="EC" id="2.7.4.25"/>
    </reaction>
</comment>
<dbReference type="GO" id="GO:0006220">
    <property type="term" value="P:pyrimidine nucleotide metabolic process"/>
    <property type="evidence" value="ECO:0007669"/>
    <property type="project" value="UniProtKB-UniRule"/>
</dbReference>
<evidence type="ECO:0000259" key="9">
    <source>
        <dbReference type="Pfam" id="PF02224"/>
    </source>
</evidence>
<sequence length="213" mass="22448">MIIAVDGPAASGKGTLARRLAAHYGLAYLDTGSLYRAVALAVLRAGGDPADEAAAVAAAHALDMADTEDPALRGSDVGRAASVVAAMPAVREAILDRQRRFAHTPPGAVLDGRDIATVVCPDAEVKLFVTASDEVRAMRRCKELEAAGEAVGYDAVLRDLVERDARDRNRTHAPLRQADDAYLLDTSNLDIEAAFRAAVGIVDSYRETGGVRP</sequence>
<keyword evidence="4 8" id="KW-0418">Kinase</keyword>
<dbReference type="RefSeq" id="WP_213163808.1">
    <property type="nucleotide sequence ID" value="NZ_CP058214.1"/>
</dbReference>
<comment type="catalytic activity">
    <reaction evidence="7 8">
        <text>CMP + ATP = CDP + ADP</text>
        <dbReference type="Rhea" id="RHEA:11600"/>
        <dbReference type="ChEBI" id="CHEBI:30616"/>
        <dbReference type="ChEBI" id="CHEBI:58069"/>
        <dbReference type="ChEBI" id="CHEBI:60377"/>
        <dbReference type="ChEBI" id="CHEBI:456216"/>
        <dbReference type="EC" id="2.7.4.25"/>
    </reaction>
</comment>
<evidence type="ECO:0000313" key="11">
    <source>
        <dbReference type="Proteomes" id="UP000593594"/>
    </source>
</evidence>
<organism evidence="10 11">
    <name type="scientific">Kaustia mangrovi</name>
    <dbReference type="NCBI Taxonomy" id="2593653"/>
    <lineage>
        <taxon>Bacteria</taxon>
        <taxon>Pseudomonadati</taxon>
        <taxon>Pseudomonadota</taxon>
        <taxon>Alphaproteobacteria</taxon>
        <taxon>Hyphomicrobiales</taxon>
        <taxon>Parvibaculaceae</taxon>
        <taxon>Kaustia</taxon>
    </lineage>
</organism>
<feature type="domain" description="Cytidylate kinase" evidence="9">
    <location>
        <begin position="3"/>
        <end position="193"/>
    </location>
</feature>
<name>A0A7S8C381_9HYPH</name>
<dbReference type="Pfam" id="PF02224">
    <property type="entry name" value="Cytidylate_kin"/>
    <property type="match status" value="1"/>
</dbReference>
<dbReference type="GO" id="GO:0005524">
    <property type="term" value="F:ATP binding"/>
    <property type="evidence" value="ECO:0007669"/>
    <property type="project" value="UniProtKB-UniRule"/>
</dbReference>
<feature type="binding site" evidence="8">
    <location>
        <begin position="7"/>
        <end position="15"/>
    </location>
    <ligand>
        <name>ATP</name>
        <dbReference type="ChEBI" id="CHEBI:30616"/>
    </ligand>
</feature>
<evidence type="ECO:0000256" key="4">
    <source>
        <dbReference type="ARBA" id="ARBA00022777"/>
    </source>
</evidence>
<keyword evidence="8" id="KW-0963">Cytoplasm</keyword>
<dbReference type="CDD" id="cd02020">
    <property type="entry name" value="CMPK"/>
    <property type="match status" value="1"/>
</dbReference>
<protein>
    <recommendedName>
        <fullName evidence="8">Cytidylate kinase</fullName>
        <shortName evidence="8">CK</shortName>
        <ecNumber evidence="8">2.7.4.25</ecNumber>
    </recommendedName>
    <alternativeName>
        <fullName evidence="8">Cytidine monophosphate kinase</fullName>
        <shortName evidence="8">CMP kinase</shortName>
    </alternativeName>
</protein>
<dbReference type="SUPFAM" id="SSF52540">
    <property type="entry name" value="P-loop containing nucleoside triphosphate hydrolases"/>
    <property type="match status" value="1"/>
</dbReference>
<accession>A0A7S8C381</accession>
<comment type="subcellular location">
    <subcellularLocation>
        <location evidence="8">Cytoplasm</location>
    </subcellularLocation>
</comment>
<dbReference type="HAMAP" id="MF_00238">
    <property type="entry name" value="Cytidyl_kinase_type1"/>
    <property type="match status" value="1"/>
</dbReference>
<comment type="similarity">
    <text evidence="1 8">Belongs to the cytidylate kinase family. Type 1 subfamily.</text>
</comment>
<keyword evidence="2 8" id="KW-0808">Transferase</keyword>
<proteinExistence type="inferred from homology"/>
<dbReference type="GO" id="GO:0005737">
    <property type="term" value="C:cytoplasm"/>
    <property type="evidence" value="ECO:0007669"/>
    <property type="project" value="UniProtKB-SubCell"/>
</dbReference>
<evidence type="ECO:0000256" key="3">
    <source>
        <dbReference type="ARBA" id="ARBA00022741"/>
    </source>
</evidence>
<reference evidence="10 11" key="1">
    <citation type="submission" date="2020-06" db="EMBL/GenBank/DDBJ databases">
        <title>Genome sequence of 2 isolates from Red Sea Mangroves.</title>
        <authorList>
            <person name="Sefrji F."/>
            <person name="Michoud G."/>
            <person name="Merlino G."/>
            <person name="Daffonchio D."/>
        </authorList>
    </citation>
    <scope>NUCLEOTIDE SEQUENCE [LARGE SCALE GENOMIC DNA]</scope>
    <source>
        <strain evidence="10 11">R1DC25</strain>
    </source>
</reference>
<dbReference type="AlphaFoldDB" id="A0A7S8C381"/>
<evidence type="ECO:0000256" key="2">
    <source>
        <dbReference type="ARBA" id="ARBA00022679"/>
    </source>
</evidence>
<gene>
    <name evidence="8" type="primary">cmk</name>
    <name evidence="10" type="ORF">HW532_07555</name>
</gene>
<dbReference type="EC" id="2.7.4.25" evidence="8"/>
<dbReference type="Proteomes" id="UP000593594">
    <property type="component" value="Chromosome"/>
</dbReference>
<dbReference type="InterPro" id="IPR011994">
    <property type="entry name" value="Cytidylate_kinase_dom"/>
</dbReference>
<dbReference type="InterPro" id="IPR027417">
    <property type="entry name" value="P-loop_NTPase"/>
</dbReference>
<dbReference type="EMBL" id="CP058214">
    <property type="protein sequence ID" value="QPC42574.1"/>
    <property type="molecule type" value="Genomic_DNA"/>
</dbReference>
<evidence type="ECO:0000256" key="5">
    <source>
        <dbReference type="ARBA" id="ARBA00022840"/>
    </source>
</evidence>
<keyword evidence="11" id="KW-1185">Reference proteome</keyword>
<evidence type="ECO:0000256" key="1">
    <source>
        <dbReference type="ARBA" id="ARBA00009427"/>
    </source>
</evidence>
<dbReference type="Gene3D" id="3.40.50.300">
    <property type="entry name" value="P-loop containing nucleotide triphosphate hydrolases"/>
    <property type="match status" value="1"/>
</dbReference>
<dbReference type="KEGG" id="kmn:HW532_07555"/>
<dbReference type="NCBIfam" id="TIGR00017">
    <property type="entry name" value="cmk"/>
    <property type="match status" value="1"/>
</dbReference>
<dbReference type="GO" id="GO:0036431">
    <property type="term" value="F:dCMP kinase activity"/>
    <property type="evidence" value="ECO:0007669"/>
    <property type="project" value="InterPro"/>
</dbReference>
<evidence type="ECO:0000256" key="8">
    <source>
        <dbReference type="HAMAP-Rule" id="MF_00238"/>
    </source>
</evidence>